<reference evidence="1 2" key="1">
    <citation type="journal article" date="2019" name="Nat. Ecol. Evol.">
        <title>Megaphylogeny resolves global patterns of mushroom evolution.</title>
        <authorList>
            <person name="Varga T."/>
            <person name="Krizsan K."/>
            <person name="Foldi C."/>
            <person name="Dima B."/>
            <person name="Sanchez-Garcia M."/>
            <person name="Sanchez-Ramirez S."/>
            <person name="Szollosi G.J."/>
            <person name="Szarkandi J.G."/>
            <person name="Papp V."/>
            <person name="Albert L."/>
            <person name="Andreopoulos W."/>
            <person name="Angelini C."/>
            <person name="Antonin V."/>
            <person name="Barry K.W."/>
            <person name="Bougher N.L."/>
            <person name="Buchanan P."/>
            <person name="Buyck B."/>
            <person name="Bense V."/>
            <person name="Catcheside P."/>
            <person name="Chovatia M."/>
            <person name="Cooper J."/>
            <person name="Damon W."/>
            <person name="Desjardin D."/>
            <person name="Finy P."/>
            <person name="Geml J."/>
            <person name="Haridas S."/>
            <person name="Hughes K."/>
            <person name="Justo A."/>
            <person name="Karasinski D."/>
            <person name="Kautmanova I."/>
            <person name="Kiss B."/>
            <person name="Kocsube S."/>
            <person name="Kotiranta H."/>
            <person name="LaButti K.M."/>
            <person name="Lechner B.E."/>
            <person name="Liimatainen K."/>
            <person name="Lipzen A."/>
            <person name="Lukacs Z."/>
            <person name="Mihaltcheva S."/>
            <person name="Morgado L.N."/>
            <person name="Niskanen T."/>
            <person name="Noordeloos M.E."/>
            <person name="Ohm R.A."/>
            <person name="Ortiz-Santana B."/>
            <person name="Ovrebo C."/>
            <person name="Racz N."/>
            <person name="Riley R."/>
            <person name="Savchenko A."/>
            <person name="Shiryaev A."/>
            <person name="Soop K."/>
            <person name="Spirin V."/>
            <person name="Szebenyi C."/>
            <person name="Tomsovsky M."/>
            <person name="Tulloss R.E."/>
            <person name="Uehling J."/>
            <person name="Grigoriev I.V."/>
            <person name="Vagvolgyi C."/>
            <person name="Papp T."/>
            <person name="Martin F.M."/>
            <person name="Miettinen O."/>
            <person name="Hibbett D.S."/>
            <person name="Nagy L.G."/>
        </authorList>
    </citation>
    <scope>NUCLEOTIDE SEQUENCE [LARGE SCALE GENOMIC DNA]</scope>
    <source>
        <strain evidence="1 2">CBS 166.37</strain>
    </source>
</reference>
<dbReference type="Proteomes" id="UP000308652">
    <property type="component" value="Unassembled WGS sequence"/>
</dbReference>
<protein>
    <submittedName>
        <fullName evidence="1">Uncharacterized protein</fullName>
    </submittedName>
</protein>
<dbReference type="AlphaFoldDB" id="A0A5C3LQM3"/>
<sequence length="87" mass="9746">MYASSSTPRIYALLIYFHTANTDITPLVETLDQRKGSYTGPLVDFGFHFIVYLRMSLLSAQNRAPDPASGTNSTPLISNLYQEMSMH</sequence>
<accession>A0A5C3LQM3</accession>
<evidence type="ECO:0000313" key="2">
    <source>
        <dbReference type="Proteomes" id="UP000308652"/>
    </source>
</evidence>
<proteinExistence type="predicted"/>
<name>A0A5C3LQM3_9AGAR</name>
<evidence type="ECO:0000313" key="1">
    <source>
        <dbReference type="EMBL" id="TFK34613.1"/>
    </source>
</evidence>
<dbReference type="EMBL" id="ML213629">
    <property type="protein sequence ID" value="TFK34613.1"/>
    <property type="molecule type" value="Genomic_DNA"/>
</dbReference>
<keyword evidence="2" id="KW-1185">Reference proteome</keyword>
<gene>
    <name evidence="1" type="ORF">BDQ12DRAFT_359513</name>
</gene>
<organism evidence="1 2">
    <name type="scientific">Crucibulum laeve</name>
    <dbReference type="NCBI Taxonomy" id="68775"/>
    <lineage>
        <taxon>Eukaryota</taxon>
        <taxon>Fungi</taxon>
        <taxon>Dikarya</taxon>
        <taxon>Basidiomycota</taxon>
        <taxon>Agaricomycotina</taxon>
        <taxon>Agaricomycetes</taxon>
        <taxon>Agaricomycetidae</taxon>
        <taxon>Agaricales</taxon>
        <taxon>Agaricineae</taxon>
        <taxon>Nidulariaceae</taxon>
        <taxon>Crucibulum</taxon>
    </lineage>
</organism>